<accession>A0A4R8IUS3</accession>
<dbReference type="PROSITE" id="PS51354">
    <property type="entry name" value="GLUTAREDOXIN_2"/>
    <property type="match status" value="1"/>
</dbReference>
<dbReference type="GO" id="GO:0009055">
    <property type="term" value="F:electron transfer activity"/>
    <property type="evidence" value="ECO:0007669"/>
    <property type="project" value="TreeGrafter"/>
</dbReference>
<comment type="caution">
    <text evidence="4">The sequence shown here is derived from an EMBL/GenBank/DDBJ whole genome shotgun (WGS) entry which is preliminary data.</text>
</comment>
<reference evidence="4 5" key="1">
    <citation type="submission" date="2019-03" db="EMBL/GenBank/DDBJ databases">
        <title>Genomic Encyclopedia of Type Strains, Phase IV (KMG-IV): sequencing the most valuable type-strain genomes for metagenomic binning, comparative biology and taxonomic classification.</title>
        <authorList>
            <person name="Goeker M."/>
        </authorList>
    </citation>
    <scope>NUCLEOTIDE SEQUENCE [LARGE SCALE GENOMIC DNA]</scope>
    <source>
        <strain evidence="4 5">DSM 16326</strain>
    </source>
</reference>
<protein>
    <submittedName>
        <fullName evidence="4">Glutaredoxin</fullName>
    </submittedName>
</protein>
<dbReference type="AlphaFoldDB" id="A0A4R8IUS3"/>
<sequence>MKQLLFSIIIALGLSSAPASAGGGIYKWVDDNGNVHFSDKPPSEGKASEVKVRINSYTSPQITASPYSGRSENTASDKQVVLYSTRWCGYCKKARNYFQKNNIAFTEYDVETTEKGKRDYRALGGSSVPIIMVGDKRLNGFSAAAFERIY</sequence>
<dbReference type="InterPro" id="IPR025392">
    <property type="entry name" value="DUF4124"/>
</dbReference>
<dbReference type="SUPFAM" id="SSF52833">
    <property type="entry name" value="Thioredoxin-like"/>
    <property type="match status" value="1"/>
</dbReference>
<dbReference type="EMBL" id="SOQX01000004">
    <property type="protein sequence ID" value="TDY01063.1"/>
    <property type="molecule type" value="Genomic_DNA"/>
</dbReference>
<dbReference type="Gene3D" id="3.40.30.10">
    <property type="entry name" value="Glutaredoxin"/>
    <property type="match status" value="1"/>
</dbReference>
<keyword evidence="5" id="KW-1185">Reference proteome</keyword>
<evidence type="ECO:0000313" key="5">
    <source>
        <dbReference type="Proteomes" id="UP000294914"/>
    </source>
</evidence>
<feature type="chain" id="PRO_5020619342" evidence="1">
    <location>
        <begin position="22"/>
        <end position="150"/>
    </location>
</feature>
<dbReference type="OrthoDB" id="9814618at2"/>
<gene>
    <name evidence="4" type="ORF">EDC23_1809</name>
</gene>
<dbReference type="Pfam" id="PF13511">
    <property type="entry name" value="DUF4124"/>
    <property type="match status" value="1"/>
</dbReference>
<dbReference type="CDD" id="cd02976">
    <property type="entry name" value="NrdH"/>
    <property type="match status" value="1"/>
</dbReference>
<feature type="domain" description="Glutaredoxin" evidence="2">
    <location>
        <begin position="80"/>
        <end position="136"/>
    </location>
</feature>
<dbReference type="InterPro" id="IPR002109">
    <property type="entry name" value="Glutaredoxin"/>
</dbReference>
<feature type="signal peptide" evidence="1">
    <location>
        <begin position="1"/>
        <end position="21"/>
    </location>
</feature>
<dbReference type="Pfam" id="PF00462">
    <property type="entry name" value="Glutaredoxin"/>
    <property type="match status" value="1"/>
</dbReference>
<dbReference type="PANTHER" id="PTHR34386:SF1">
    <property type="entry name" value="GLUTAREDOXIN-LIKE PROTEIN NRDH"/>
    <property type="match status" value="1"/>
</dbReference>
<dbReference type="InterPro" id="IPR051548">
    <property type="entry name" value="Grx-like_ET"/>
</dbReference>
<evidence type="ECO:0000313" key="4">
    <source>
        <dbReference type="EMBL" id="TDY01063.1"/>
    </source>
</evidence>
<dbReference type="RefSeq" id="WP_134083688.1">
    <property type="nucleotide sequence ID" value="NZ_SOQX01000004.1"/>
</dbReference>
<evidence type="ECO:0000259" key="3">
    <source>
        <dbReference type="Pfam" id="PF13511"/>
    </source>
</evidence>
<evidence type="ECO:0000256" key="1">
    <source>
        <dbReference type="SAM" id="SignalP"/>
    </source>
</evidence>
<organism evidence="4 5">
    <name type="scientific">Thiohalophilus thiocyanatoxydans</name>
    <dbReference type="NCBI Taxonomy" id="381308"/>
    <lineage>
        <taxon>Bacteria</taxon>
        <taxon>Pseudomonadati</taxon>
        <taxon>Pseudomonadota</taxon>
        <taxon>Gammaproteobacteria</taxon>
        <taxon>Thiohalomonadales</taxon>
        <taxon>Thiohalophilaceae</taxon>
        <taxon>Thiohalophilus</taxon>
    </lineage>
</organism>
<dbReference type="PANTHER" id="PTHR34386">
    <property type="entry name" value="GLUTAREDOXIN"/>
    <property type="match status" value="1"/>
</dbReference>
<dbReference type="GO" id="GO:0045454">
    <property type="term" value="P:cell redox homeostasis"/>
    <property type="evidence" value="ECO:0007669"/>
    <property type="project" value="TreeGrafter"/>
</dbReference>
<dbReference type="InterPro" id="IPR036249">
    <property type="entry name" value="Thioredoxin-like_sf"/>
</dbReference>
<feature type="domain" description="DUF4124" evidence="3">
    <location>
        <begin position="14"/>
        <end position="65"/>
    </location>
</feature>
<name>A0A4R8IUS3_9GAMM</name>
<proteinExistence type="predicted"/>
<dbReference type="Proteomes" id="UP000294914">
    <property type="component" value="Unassembled WGS sequence"/>
</dbReference>
<keyword evidence="1" id="KW-0732">Signal</keyword>
<evidence type="ECO:0000259" key="2">
    <source>
        <dbReference type="Pfam" id="PF00462"/>
    </source>
</evidence>